<keyword evidence="1" id="KW-1133">Transmembrane helix</keyword>
<evidence type="ECO:0000256" key="1">
    <source>
        <dbReference type="SAM" id="Phobius"/>
    </source>
</evidence>
<feature type="transmembrane region" description="Helical" evidence="1">
    <location>
        <begin position="149"/>
        <end position="171"/>
    </location>
</feature>
<dbReference type="GO" id="GO:0010100">
    <property type="term" value="P:negative regulation of photomorphogenesis"/>
    <property type="evidence" value="ECO:0007669"/>
    <property type="project" value="InterPro"/>
</dbReference>
<keyword evidence="1" id="KW-0472">Membrane</keyword>
<dbReference type="Proteomes" id="UP001419268">
    <property type="component" value="Unassembled WGS sequence"/>
</dbReference>
<gene>
    <name evidence="2" type="ORF">Scep_017630</name>
</gene>
<dbReference type="AlphaFoldDB" id="A0AAP0IRR7"/>
<dbReference type="EMBL" id="JBBNAG010000007">
    <property type="protein sequence ID" value="KAK9119537.1"/>
    <property type="molecule type" value="Genomic_DNA"/>
</dbReference>
<accession>A0AAP0IRR7</accession>
<dbReference type="PANTHER" id="PTHR35474">
    <property type="entry name" value="ATP PHOSPHORIBOSYLTRANSFERASE REGULATORY SUBUNIT"/>
    <property type="match status" value="1"/>
</dbReference>
<keyword evidence="1" id="KW-0812">Transmembrane</keyword>
<reference evidence="2 3" key="1">
    <citation type="submission" date="2024-01" db="EMBL/GenBank/DDBJ databases">
        <title>Genome assemblies of Stephania.</title>
        <authorList>
            <person name="Yang L."/>
        </authorList>
    </citation>
    <scope>NUCLEOTIDE SEQUENCE [LARGE SCALE GENOMIC DNA]</scope>
    <source>
        <strain evidence="2">JXDWG</strain>
        <tissue evidence="2">Leaf</tissue>
    </source>
</reference>
<evidence type="ECO:0000313" key="3">
    <source>
        <dbReference type="Proteomes" id="UP001419268"/>
    </source>
</evidence>
<proteinExistence type="predicted"/>
<dbReference type="GO" id="GO:0009787">
    <property type="term" value="P:regulation of abscisic acid-activated signaling pathway"/>
    <property type="evidence" value="ECO:0007669"/>
    <property type="project" value="InterPro"/>
</dbReference>
<comment type="caution">
    <text evidence="2">The sequence shown here is derived from an EMBL/GenBank/DDBJ whole genome shotgun (WGS) entry which is preliminary data.</text>
</comment>
<sequence length="198" mass="21481">MASMLSTSSSIIFISPNSSTKLPLSLLSDHTKTRITNPKSLTTRHARKLGLGVEEALEEETGKAQLFGFDLYQDEEEAEEDGIDEEEDEETESSVDLLIRFLRSMFKKVSKRAKKAARSMLPPAFSPQLVSFAVDGVLILTLLSIAKALLEVVCTLGGSVFTAVLLLRVIWATASHFQSIANSFNDGSTSSGSPQPVT</sequence>
<evidence type="ECO:0000313" key="2">
    <source>
        <dbReference type="EMBL" id="KAK9119537.1"/>
    </source>
</evidence>
<organism evidence="2 3">
    <name type="scientific">Stephania cephalantha</name>
    <dbReference type="NCBI Taxonomy" id="152367"/>
    <lineage>
        <taxon>Eukaryota</taxon>
        <taxon>Viridiplantae</taxon>
        <taxon>Streptophyta</taxon>
        <taxon>Embryophyta</taxon>
        <taxon>Tracheophyta</taxon>
        <taxon>Spermatophyta</taxon>
        <taxon>Magnoliopsida</taxon>
        <taxon>Ranunculales</taxon>
        <taxon>Menispermaceae</taxon>
        <taxon>Menispermoideae</taxon>
        <taxon>Cissampelideae</taxon>
        <taxon>Stephania</taxon>
    </lineage>
</organism>
<protein>
    <submittedName>
        <fullName evidence="2">Uncharacterized protein</fullName>
    </submittedName>
</protein>
<feature type="transmembrane region" description="Helical" evidence="1">
    <location>
        <begin position="120"/>
        <end position="143"/>
    </location>
</feature>
<dbReference type="InterPro" id="IPR039324">
    <property type="entry name" value="SHW1"/>
</dbReference>
<keyword evidence="3" id="KW-1185">Reference proteome</keyword>
<name>A0AAP0IRR7_9MAGN</name>
<dbReference type="PANTHER" id="PTHR35474:SF3">
    <property type="entry name" value="PROTEIN SHORT HYPOCOTYL IN WHITE LIGHT 1"/>
    <property type="match status" value="1"/>
</dbReference>